<evidence type="ECO:0000256" key="1">
    <source>
        <dbReference type="ARBA" id="ARBA00001946"/>
    </source>
</evidence>
<evidence type="ECO:0000256" key="14">
    <source>
        <dbReference type="ARBA" id="ARBA00048878"/>
    </source>
</evidence>
<dbReference type="GO" id="GO:0005524">
    <property type="term" value="F:ATP binding"/>
    <property type="evidence" value="ECO:0007669"/>
    <property type="project" value="UniProtKB-UniRule"/>
</dbReference>
<feature type="region of interest" description="Disordered" evidence="16">
    <location>
        <begin position="660"/>
        <end position="684"/>
    </location>
</feature>
<evidence type="ECO:0000259" key="18">
    <source>
        <dbReference type="PROSITE" id="PS50030"/>
    </source>
</evidence>
<feature type="compositionally biased region" description="Pro residues" evidence="16">
    <location>
        <begin position="427"/>
        <end position="441"/>
    </location>
</feature>
<dbReference type="Ensembl" id="ENSGEVT00005022980.1">
    <property type="protein sequence ID" value="ENSGEVP00005021872.1"/>
    <property type="gene ID" value="ENSGEVG00005015289.1"/>
</dbReference>
<comment type="catalytic activity">
    <reaction evidence="13">
        <text>L-seryl-[protein] + ATP = O-phospho-L-seryl-[protein] + ADP + H(+)</text>
        <dbReference type="Rhea" id="RHEA:17989"/>
        <dbReference type="Rhea" id="RHEA-COMP:9863"/>
        <dbReference type="Rhea" id="RHEA-COMP:11604"/>
        <dbReference type="ChEBI" id="CHEBI:15378"/>
        <dbReference type="ChEBI" id="CHEBI:29999"/>
        <dbReference type="ChEBI" id="CHEBI:30616"/>
        <dbReference type="ChEBI" id="CHEBI:83421"/>
        <dbReference type="ChEBI" id="CHEBI:456216"/>
        <dbReference type="EC" id="2.7.11.1"/>
    </reaction>
</comment>
<keyword evidence="9" id="KW-0460">Magnesium</keyword>
<dbReference type="SUPFAM" id="SSF56112">
    <property type="entry name" value="Protein kinase-like (PK-like)"/>
    <property type="match status" value="1"/>
</dbReference>
<comment type="catalytic activity">
    <reaction evidence="11">
        <text>L-threonyl-[protein] + ATP = O-phospho-L-threonyl-[protein] + ADP + H(+)</text>
        <dbReference type="Rhea" id="RHEA:46608"/>
        <dbReference type="Rhea" id="RHEA-COMP:11060"/>
        <dbReference type="Rhea" id="RHEA-COMP:11605"/>
        <dbReference type="ChEBI" id="CHEBI:15378"/>
        <dbReference type="ChEBI" id="CHEBI:30013"/>
        <dbReference type="ChEBI" id="CHEBI:30616"/>
        <dbReference type="ChEBI" id="CHEBI:61977"/>
        <dbReference type="ChEBI" id="CHEBI:456216"/>
        <dbReference type="EC" id="2.7.11.1"/>
    </reaction>
</comment>
<dbReference type="InterPro" id="IPR017441">
    <property type="entry name" value="Protein_kinase_ATP_BS"/>
</dbReference>
<feature type="compositionally biased region" description="Basic and acidic residues" evidence="16">
    <location>
        <begin position="341"/>
        <end position="362"/>
    </location>
</feature>
<dbReference type="GO" id="GO:0035556">
    <property type="term" value="P:intracellular signal transduction"/>
    <property type="evidence" value="ECO:0007669"/>
    <property type="project" value="TreeGrafter"/>
</dbReference>
<comment type="catalytic activity">
    <reaction evidence="12">
        <text>L-seryl-[tau protein] + ATP = O-phospho-L-seryl-[tau protein] + ADP + H(+)</text>
        <dbReference type="Rhea" id="RHEA:12801"/>
        <dbReference type="Rhea" id="RHEA-COMP:13701"/>
        <dbReference type="Rhea" id="RHEA-COMP:13702"/>
        <dbReference type="ChEBI" id="CHEBI:15378"/>
        <dbReference type="ChEBI" id="CHEBI:29999"/>
        <dbReference type="ChEBI" id="CHEBI:30616"/>
        <dbReference type="ChEBI" id="CHEBI:83421"/>
        <dbReference type="ChEBI" id="CHEBI:456216"/>
        <dbReference type="EC" id="2.7.11.26"/>
    </reaction>
</comment>
<dbReference type="PANTHER" id="PTHR24346:SF36">
    <property type="entry name" value="SERINE_THREONINE-PROTEIN KINASE BRSK1 ISOFORM X1-RELATED"/>
    <property type="match status" value="1"/>
</dbReference>
<dbReference type="PROSITE" id="PS00107">
    <property type="entry name" value="PROTEIN_KINASE_ATP"/>
    <property type="match status" value="1"/>
</dbReference>
<keyword evidence="5" id="KW-0479">Metal-binding</keyword>
<evidence type="ECO:0000256" key="10">
    <source>
        <dbReference type="ARBA" id="ARBA00022902"/>
    </source>
</evidence>
<evidence type="ECO:0000256" key="3">
    <source>
        <dbReference type="ARBA" id="ARBA00022527"/>
    </source>
</evidence>
<evidence type="ECO:0000313" key="20">
    <source>
        <dbReference type="Proteomes" id="UP000694390"/>
    </source>
</evidence>
<dbReference type="GO" id="GO:0007399">
    <property type="term" value="P:nervous system development"/>
    <property type="evidence" value="ECO:0007669"/>
    <property type="project" value="UniProtKB-KW"/>
</dbReference>
<keyword evidence="7" id="KW-0418">Kinase</keyword>
<dbReference type="AlphaFoldDB" id="A0A8C4Y8T8"/>
<dbReference type="Proteomes" id="UP000694390">
    <property type="component" value="Unassembled WGS sequence"/>
</dbReference>
<evidence type="ECO:0000256" key="4">
    <source>
        <dbReference type="ARBA" id="ARBA00022679"/>
    </source>
</evidence>
<evidence type="ECO:0000256" key="7">
    <source>
        <dbReference type="ARBA" id="ARBA00022777"/>
    </source>
</evidence>
<feature type="domain" description="UBA" evidence="18">
    <location>
        <begin position="293"/>
        <end position="335"/>
    </location>
</feature>
<dbReference type="InterPro" id="IPR000719">
    <property type="entry name" value="Prot_kinase_dom"/>
</dbReference>
<keyword evidence="20" id="KW-1185">Reference proteome</keyword>
<feature type="domain" description="Protein kinase" evidence="17">
    <location>
        <begin position="25"/>
        <end position="266"/>
    </location>
</feature>
<feature type="compositionally biased region" description="Low complexity" evidence="16">
    <location>
        <begin position="406"/>
        <end position="426"/>
    </location>
</feature>
<dbReference type="SMART" id="SM00220">
    <property type="entry name" value="S_TKc"/>
    <property type="match status" value="1"/>
</dbReference>
<dbReference type="GO" id="GO:0046872">
    <property type="term" value="F:metal ion binding"/>
    <property type="evidence" value="ECO:0007669"/>
    <property type="project" value="UniProtKB-KW"/>
</dbReference>
<name>A0A8C4Y8T8_9SAUR</name>
<dbReference type="GO" id="GO:0005737">
    <property type="term" value="C:cytoplasm"/>
    <property type="evidence" value="ECO:0007669"/>
    <property type="project" value="TreeGrafter"/>
</dbReference>
<keyword evidence="6 15" id="KW-0547">Nucleotide-binding</keyword>
<evidence type="ECO:0000259" key="17">
    <source>
        <dbReference type="PROSITE" id="PS50011"/>
    </source>
</evidence>
<dbReference type="PANTHER" id="PTHR24346">
    <property type="entry name" value="MAP/MICROTUBULE AFFINITY-REGULATING KINASE"/>
    <property type="match status" value="1"/>
</dbReference>
<dbReference type="InterPro" id="IPR015940">
    <property type="entry name" value="UBA"/>
</dbReference>
<evidence type="ECO:0000256" key="12">
    <source>
        <dbReference type="ARBA" id="ARBA00048291"/>
    </source>
</evidence>
<dbReference type="GO" id="GO:0050321">
    <property type="term" value="F:tau-protein kinase activity"/>
    <property type="evidence" value="ECO:0007669"/>
    <property type="project" value="UniProtKB-EC"/>
</dbReference>
<keyword evidence="4" id="KW-0808">Transferase</keyword>
<feature type="region of interest" description="Disordered" evidence="16">
    <location>
        <begin position="1"/>
        <end position="20"/>
    </location>
</feature>
<evidence type="ECO:0000256" key="8">
    <source>
        <dbReference type="ARBA" id="ARBA00022840"/>
    </source>
</evidence>
<comment type="catalytic activity">
    <reaction evidence="14">
        <text>L-threonyl-[tau protein] + ATP = O-phospho-L-threonyl-[tau protein] + ADP + H(+)</text>
        <dbReference type="Rhea" id="RHEA:53904"/>
        <dbReference type="Rhea" id="RHEA-COMP:13703"/>
        <dbReference type="Rhea" id="RHEA-COMP:13704"/>
        <dbReference type="ChEBI" id="CHEBI:15378"/>
        <dbReference type="ChEBI" id="CHEBI:30013"/>
        <dbReference type="ChEBI" id="CHEBI:30616"/>
        <dbReference type="ChEBI" id="CHEBI:61977"/>
        <dbReference type="ChEBI" id="CHEBI:456216"/>
        <dbReference type="EC" id="2.7.11.26"/>
    </reaction>
</comment>
<dbReference type="Pfam" id="PF21122">
    <property type="entry name" value="KA1_BRSK"/>
    <property type="match status" value="1"/>
</dbReference>
<evidence type="ECO:0000256" key="9">
    <source>
        <dbReference type="ARBA" id="ARBA00022842"/>
    </source>
</evidence>
<dbReference type="CDD" id="cd14340">
    <property type="entry name" value="UBA_BRSK"/>
    <property type="match status" value="1"/>
</dbReference>
<keyword evidence="8 15" id="KW-0067">ATP-binding</keyword>
<dbReference type="PROSITE" id="PS50030">
    <property type="entry name" value="UBA"/>
    <property type="match status" value="1"/>
</dbReference>
<evidence type="ECO:0000256" key="13">
    <source>
        <dbReference type="ARBA" id="ARBA00048679"/>
    </source>
</evidence>
<dbReference type="FunFam" id="1.10.510.10:FF:000064">
    <property type="entry name" value="BR serine/threonine-protein kinase 2"/>
    <property type="match status" value="1"/>
</dbReference>
<dbReference type="Pfam" id="PF00069">
    <property type="entry name" value="Pkinase"/>
    <property type="match status" value="1"/>
</dbReference>
<reference evidence="19" key="1">
    <citation type="submission" date="2025-08" db="UniProtKB">
        <authorList>
            <consortium name="Ensembl"/>
        </authorList>
    </citation>
    <scope>IDENTIFICATION</scope>
</reference>
<dbReference type="CDD" id="cd14081">
    <property type="entry name" value="STKc_BRSK1_2"/>
    <property type="match status" value="1"/>
</dbReference>
<feature type="region of interest" description="Disordered" evidence="16">
    <location>
        <begin position="341"/>
        <end position="468"/>
    </location>
</feature>
<evidence type="ECO:0000256" key="6">
    <source>
        <dbReference type="ARBA" id="ARBA00022741"/>
    </source>
</evidence>
<comment type="cofactor">
    <cofactor evidence="1">
        <name>Mg(2+)</name>
        <dbReference type="ChEBI" id="CHEBI:18420"/>
    </cofactor>
</comment>
<protein>
    <submittedName>
        <fullName evidence="19">BR serine/threonine kinase 2</fullName>
    </submittedName>
</protein>
<dbReference type="PROSITE" id="PS00108">
    <property type="entry name" value="PROTEIN_KINASE_ST"/>
    <property type="match status" value="1"/>
</dbReference>
<keyword evidence="10" id="KW-0524">Neurogenesis</keyword>
<dbReference type="InterPro" id="IPR048622">
    <property type="entry name" value="BRSK1_2-like_UBA"/>
</dbReference>
<keyword evidence="3" id="KW-0723">Serine/threonine-protein kinase</keyword>
<reference evidence="19" key="2">
    <citation type="submission" date="2025-09" db="UniProtKB">
        <authorList>
            <consortium name="Ensembl"/>
        </authorList>
    </citation>
    <scope>IDENTIFICATION</scope>
</reference>
<dbReference type="Pfam" id="PF21115">
    <property type="entry name" value="UBA_BRSK"/>
    <property type="match status" value="1"/>
</dbReference>
<dbReference type="PROSITE" id="PS50011">
    <property type="entry name" value="PROTEIN_KINASE_DOM"/>
    <property type="match status" value="1"/>
</dbReference>
<evidence type="ECO:0000256" key="5">
    <source>
        <dbReference type="ARBA" id="ARBA00022723"/>
    </source>
</evidence>
<evidence type="ECO:0000256" key="11">
    <source>
        <dbReference type="ARBA" id="ARBA00047899"/>
    </source>
</evidence>
<comment type="similarity">
    <text evidence="2">Belongs to the protein kinase superfamily. CAMK Ser/Thr protein kinase family. SNF1 subfamily.</text>
</comment>
<dbReference type="Gene3D" id="1.10.510.10">
    <property type="entry name" value="Transferase(Phosphotransferase) domain 1"/>
    <property type="match status" value="1"/>
</dbReference>
<gene>
    <name evidence="19" type="primary">BRSK1</name>
</gene>
<evidence type="ECO:0000313" key="19">
    <source>
        <dbReference type="Ensembl" id="ENSGEVP00005021872.1"/>
    </source>
</evidence>
<dbReference type="InterPro" id="IPR011009">
    <property type="entry name" value="Kinase-like_dom_sf"/>
</dbReference>
<dbReference type="GeneTree" id="ENSGT00940000157462"/>
<evidence type="ECO:0000256" key="15">
    <source>
        <dbReference type="PROSITE-ProRule" id="PRU10141"/>
    </source>
</evidence>
<feature type="binding site" evidence="15">
    <location>
        <position position="54"/>
    </location>
    <ligand>
        <name>ATP</name>
        <dbReference type="ChEBI" id="CHEBI:30616"/>
    </ligand>
</feature>
<evidence type="ECO:0000256" key="16">
    <source>
        <dbReference type="SAM" id="MobiDB-lite"/>
    </source>
</evidence>
<evidence type="ECO:0000256" key="2">
    <source>
        <dbReference type="ARBA" id="ARBA00006234"/>
    </source>
</evidence>
<accession>A0A8C4Y8T8</accession>
<proteinExistence type="inferred from homology"/>
<sequence>MSGGKEPGGHPPGPAPQHAQYVGPYRLEKTLGKGQTGLVKLGVHCITGQKVAIKIVNREKLSESVLMKVEREIAILKLIEHPHVLKLHDVYENKKYLYLVLEHVSGGELFDYLVKKGRLTPKEARKFFRQIVSALDFCHSYSICHRDLKPENLLLDEKNNIRIADFGMASLQVGASLLETSCGSPHYACPEVIKVRISGSLSPAGLQGALPFDDDNLRQLLEKVKRGVFHMPHFIPPDCQSLLRGMIEVEPEKRLSLEQIQKHPWFLGGRNEPEPEQPVPRKVSIRRIQSVSELDPDVLESMYSLGCFRDKGRLQQELQAEGENQEKMIYYLLLDRKERYPSCEDEDLPPRNDADPPRKRVDSPMLNRHGKRRPERKSMEVLSVTDGGSPVPARRAIEMAQHSQRSRSVSGASTGLSSSPLSSPRVTPHPSPRGSPLPTPLGTPVHTPKDSPSGTPGGTPPSSPGAAGLAWKTRLSSLKNSFLGSPRFHRRKLQVPTPEEMSSLTPESSPELAKKSWFGNFISLEKEELIFVVIRDKPLSSVKADIVHAFLSIPSLSHSVLSQTSFRAEYRASGGPAVFQKPVRFQVDISASEGGAAPKDSGVFSVSFTLISGPSRRFKRVVETIQAQLLSSHDQPSVQALAGECGPTASPLWGPVGGLQVGSEGHRQGWGEPRAGLAGAAGRE</sequence>
<organism evidence="19 20">
    <name type="scientific">Gopherus evgoodei</name>
    <name type="common">Goodes thornscrub tortoise</name>
    <dbReference type="NCBI Taxonomy" id="1825980"/>
    <lineage>
        <taxon>Eukaryota</taxon>
        <taxon>Metazoa</taxon>
        <taxon>Chordata</taxon>
        <taxon>Craniata</taxon>
        <taxon>Vertebrata</taxon>
        <taxon>Euteleostomi</taxon>
        <taxon>Archelosauria</taxon>
        <taxon>Testudinata</taxon>
        <taxon>Testudines</taxon>
        <taxon>Cryptodira</taxon>
        <taxon>Durocryptodira</taxon>
        <taxon>Testudinoidea</taxon>
        <taxon>Testudinidae</taxon>
        <taxon>Gopherus</taxon>
    </lineage>
</organism>
<dbReference type="InterPro" id="IPR008271">
    <property type="entry name" value="Ser/Thr_kinase_AS"/>
</dbReference>
<dbReference type="FunFam" id="3.30.200.20:FF:000003">
    <property type="entry name" value="Non-specific serine/threonine protein kinase"/>
    <property type="match status" value="1"/>
</dbReference>